<dbReference type="GO" id="GO:0005840">
    <property type="term" value="C:ribosome"/>
    <property type="evidence" value="ECO:0007669"/>
    <property type="project" value="UniProtKB-KW"/>
</dbReference>
<evidence type="ECO:0000256" key="6">
    <source>
        <dbReference type="ARBA" id="ARBA00022679"/>
    </source>
</evidence>
<evidence type="ECO:0000256" key="8">
    <source>
        <dbReference type="ARBA" id="ARBA00022741"/>
    </source>
</evidence>
<keyword evidence="14" id="KW-0687">Ribonucleoprotein</keyword>
<keyword evidence="14" id="KW-0689">Ribosomal protein</keyword>
<dbReference type="Pfam" id="PF02434">
    <property type="entry name" value="Fringe"/>
    <property type="match status" value="1"/>
</dbReference>
<evidence type="ECO:0000256" key="11">
    <source>
        <dbReference type="ARBA" id="ARBA00023136"/>
    </source>
</evidence>
<keyword evidence="6" id="KW-0808">Transferase</keyword>
<dbReference type="EMBL" id="CAMXCT010004204">
    <property type="protein sequence ID" value="CAI4008118.1"/>
    <property type="molecule type" value="Genomic_DNA"/>
</dbReference>
<protein>
    <recommendedName>
        <fullName evidence="4">N-acetylgalactosaminide beta-1,3-galactosyltransferase</fullName>
        <ecNumber evidence="4">2.4.1.122</ecNumber>
    </recommendedName>
</protein>
<dbReference type="InterPro" id="IPR003378">
    <property type="entry name" value="Fringe-like_glycosylTrfase"/>
</dbReference>
<comment type="caution">
    <text evidence="13">The sequence shown here is derived from an EMBL/GenBank/DDBJ whole genome shotgun (WGS) entry which is preliminary data.</text>
</comment>
<comment type="pathway">
    <text evidence="2">Protein modification; protein glycosylation.</text>
</comment>
<name>A0A9P1DGB4_9DINO</name>
<sequence length="420" mass="47389">MTADSSLWHWANLTADSQCDAECKVNAGLKERGTWWEGVDQAADQVCWGCEQEPWPNERSYGHQIWNAIHQANLPIRQVAAKTNLWSVPCPRGIERRGRGTRCLIGHYVYGIMCFFKWMGEPGQENFALTNLESVMDLAPIVQKSPCKDNWAFPVAEVSENYERILTLVWHLHVPVPDHWLPASGPLRCKRDRAREPQERPLESADGLKRVNGVNGVNGANIQCLVLTIFPQEVERMRMISETYAKHCDSLTFFISSPFAPPSHFRGYRIINLRDVFDISLDSQPTDQPTASSKPTEPNTIEKMFAAFRFAGLFMEGAMPDVVCRLDSDTLFLPPNLRRILACRNFSASELWAIGRENYGHKHEQPGRVFLNGGTGICLSREAVQLLSKEMELGRFVRTTSSGAWNSGECVVAPGHWDDV</sequence>
<dbReference type="Proteomes" id="UP001152797">
    <property type="component" value="Unassembled WGS sequence"/>
</dbReference>
<feature type="non-terminal residue" evidence="13">
    <location>
        <position position="1"/>
    </location>
</feature>
<comment type="subcellular location">
    <subcellularLocation>
        <location evidence="1">Membrane</location>
        <topology evidence="1">Single-pass type II membrane protein</topology>
    </subcellularLocation>
</comment>
<evidence type="ECO:0000256" key="3">
    <source>
        <dbReference type="ARBA" id="ARBA00006462"/>
    </source>
</evidence>
<proteinExistence type="inferred from homology"/>
<evidence type="ECO:0000256" key="5">
    <source>
        <dbReference type="ARBA" id="ARBA00022676"/>
    </source>
</evidence>
<dbReference type="AlphaFoldDB" id="A0A9P1DGB4"/>
<dbReference type="EMBL" id="CAMXCT020004204">
    <property type="protein sequence ID" value="CAL1161493.1"/>
    <property type="molecule type" value="Genomic_DNA"/>
</dbReference>
<dbReference type="Gene3D" id="3.90.550.50">
    <property type="match status" value="1"/>
</dbReference>
<evidence type="ECO:0000256" key="4">
    <source>
        <dbReference type="ARBA" id="ARBA00012557"/>
    </source>
</evidence>
<organism evidence="13">
    <name type="scientific">Cladocopium goreaui</name>
    <dbReference type="NCBI Taxonomy" id="2562237"/>
    <lineage>
        <taxon>Eukaryota</taxon>
        <taxon>Sar</taxon>
        <taxon>Alveolata</taxon>
        <taxon>Dinophyceae</taxon>
        <taxon>Suessiales</taxon>
        <taxon>Symbiodiniaceae</taxon>
        <taxon>Cladocopium</taxon>
    </lineage>
</organism>
<keyword evidence="15" id="KW-1185">Reference proteome</keyword>
<accession>A0A9P1DGB4</accession>
<evidence type="ECO:0000256" key="10">
    <source>
        <dbReference type="ARBA" id="ARBA00022989"/>
    </source>
</evidence>
<gene>
    <name evidence="13" type="ORF">C1SCF055_LOCUS33588</name>
</gene>
<dbReference type="InterPro" id="IPR026050">
    <property type="entry name" value="C1GALT1/C1GALT1_chp1"/>
</dbReference>
<evidence type="ECO:0000256" key="1">
    <source>
        <dbReference type="ARBA" id="ARBA00004606"/>
    </source>
</evidence>
<feature type="domain" description="Fringe-like glycosyltransferase" evidence="12">
    <location>
        <begin position="323"/>
        <end position="401"/>
    </location>
</feature>
<evidence type="ECO:0000313" key="14">
    <source>
        <dbReference type="EMBL" id="CAL4795430.1"/>
    </source>
</evidence>
<evidence type="ECO:0000313" key="15">
    <source>
        <dbReference type="Proteomes" id="UP001152797"/>
    </source>
</evidence>
<dbReference type="EC" id="2.4.1.122" evidence="4"/>
<dbReference type="PANTHER" id="PTHR23033">
    <property type="entry name" value="BETA1,3-GALACTOSYLTRANSFERASE"/>
    <property type="match status" value="1"/>
</dbReference>
<keyword evidence="5" id="KW-0328">Glycosyltransferase</keyword>
<keyword evidence="7" id="KW-0812">Transmembrane</keyword>
<dbReference type="GO" id="GO:0016263">
    <property type="term" value="F:glycoprotein-N-acetylgalactosamine 3-beta-galactosyltransferase activity"/>
    <property type="evidence" value="ECO:0007669"/>
    <property type="project" value="UniProtKB-EC"/>
</dbReference>
<reference evidence="13" key="1">
    <citation type="submission" date="2022-10" db="EMBL/GenBank/DDBJ databases">
        <authorList>
            <person name="Chen Y."/>
            <person name="Dougan E. K."/>
            <person name="Chan C."/>
            <person name="Rhodes N."/>
            <person name="Thang M."/>
        </authorList>
    </citation>
    <scope>NUCLEOTIDE SEQUENCE</scope>
</reference>
<evidence type="ECO:0000256" key="2">
    <source>
        <dbReference type="ARBA" id="ARBA00004922"/>
    </source>
</evidence>
<evidence type="ECO:0000313" key="13">
    <source>
        <dbReference type="EMBL" id="CAI4008118.1"/>
    </source>
</evidence>
<dbReference type="EMBL" id="CAMXCT030004204">
    <property type="protein sequence ID" value="CAL4795430.1"/>
    <property type="molecule type" value="Genomic_DNA"/>
</dbReference>
<keyword evidence="11" id="KW-0472">Membrane</keyword>
<dbReference type="OrthoDB" id="2530521at2759"/>
<dbReference type="GO" id="GO:0016020">
    <property type="term" value="C:membrane"/>
    <property type="evidence" value="ECO:0007669"/>
    <property type="project" value="UniProtKB-SubCell"/>
</dbReference>
<evidence type="ECO:0000256" key="9">
    <source>
        <dbReference type="ARBA" id="ARBA00022968"/>
    </source>
</evidence>
<evidence type="ECO:0000259" key="12">
    <source>
        <dbReference type="Pfam" id="PF02434"/>
    </source>
</evidence>
<evidence type="ECO:0000256" key="7">
    <source>
        <dbReference type="ARBA" id="ARBA00022692"/>
    </source>
</evidence>
<keyword evidence="10" id="KW-1133">Transmembrane helix</keyword>
<keyword evidence="8" id="KW-0547">Nucleotide-binding</keyword>
<reference evidence="14 15" key="2">
    <citation type="submission" date="2024-05" db="EMBL/GenBank/DDBJ databases">
        <authorList>
            <person name="Chen Y."/>
            <person name="Shah S."/>
            <person name="Dougan E. K."/>
            <person name="Thang M."/>
            <person name="Chan C."/>
        </authorList>
    </citation>
    <scope>NUCLEOTIDE SEQUENCE [LARGE SCALE GENOMIC DNA]</scope>
</reference>
<comment type="similarity">
    <text evidence="3">Belongs to the glycosyltransferase 31 family. Beta3-Gal-T subfamily.</text>
</comment>
<dbReference type="GO" id="GO:0000166">
    <property type="term" value="F:nucleotide binding"/>
    <property type="evidence" value="ECO:0007669"/>
    <property type="project" value="UniProtKB-KW"/>
</dbReference>
<keyword evidence="9" id="KW-0735">Signal-anchor</keyword>
<feature type="non-terminal residue" evidence="13">
    <location>
        <position position="420"/>
    </location>
</feature>